<dbReference type="GO" id="GO:0016989">
    <property type="term" value="F:sigma factor antagonist activity"/>
    <property type="evidence" value="ECO:0007669"/>
    <property type="project" value="TreeGrafter"/>
</dbReference>
<accession>A0A1M5B013</accession>
<dbReference type="Pfam" id="PF04773">
    <property type="entry name" value="FecR"/>
    <property type="match status" value="1"/>
</dbReference>
<proteinExistence type="predicted"/>
<feature type="domain" description="Protein FecR C-terminal" evidence="2">
    <location>
        <begin position="319"/>
        <end position="387"/>
    </location>
</feature>
<evidence type="ECO:0000313" key="4">
    <source>
        <dbReference type="Proteomes" id="UP000184406"/>
    </source>
</evidence>
<dbReference type="EMBL" id="FQUX01000003">
    <property type="protein sequence ID" value="SHF35522.1"/>
    <property type="molecule type" value="Genomic_DNA"/>
</dbReference>
<organism evidence="3 4">
    <name type="scientific">Arenibacter palladensis</name>
    <dbReference type="NCBI Taxonomy" id="237373"/>
    <lineage>
        <taxon>Bacteria</taxon>
        <taxon>Pseudomonadati</taxon>
        <taxon>Bacteroidota</taxon>
        <taxon>Flavobacteriia</taxon>
        <taxon>Flavobacteriales</taxon>
        <taxon>Flavobacteriaceae</taxon>
        <taxon>Arenibacter</taxon>
    </lineage>
</organism>
<name>A0A1M5B013_9FLAO</name>
<dbReference type="RefSeq" id="WP_072862034.1">
    <property type="nucleotide sequence ID" value="NZ_FQUX01000003.1"/>
</dbReference>
<dbReference type="PANTHER" id="PTHR30273:SF2">
    <property type="entry name" value="PROTEIN FECR"/>
    <property type="match status" value="1"/>
</dbReference>
<evidence type="ECO:0000259" key="2">
    <source>
        <dbReference type="Pfam" id="PF16344"/>
    </source>
</evidence>
<protein>
    <submittedName>
        <fullName evidence="3">FecR protein</fullName>
    </submittedName>
</protein>
<reference evidence="4" key="1">
    <citation type="submission" date="2016-11" db="EMBL/GenBank/DDBJ databases">
        <authorList>
            <person name="Varghese N."/>
            <person name="Submissions S."/>
        </authorList>
    </citation>
    <scope>NUCLEOTIDE SEQUENCE [LARGE SCALE GENOMIC DNA]</scope>
    <source>
        <strain evidence="4">DSM 17539</strain>
    </source>
</reference>
<dbReference type="Pfam" id="PF16344">
    <property type="entry name" value="FecR_C"/>
    <property type="match status" value="1"/>
</dbReference>
<dbReference type="Proteomes" id="UP000184406">
    <property type="component" value="Unassembled WGS sequence"/>
</dbReference>
<gene>
    <name evidence="3" type="ORF">SAMN03080594_103454</name>
</gene>
<dbReference type="InterPro" id="IPR032508">
    <property type="entry name" value="FecR_C"/>
</dbReference>
<evidence type="ECO:0000259" key="1">
    <source>
        <dbReference type="Pfam" id="PF04773"/>
    </source>
</evidence>
<keyword evidence="4" id="KW-1185">Reference proteome</keyword>
<dbReference type="Gene3D" id="2.60.120.1440">
    <property type="match status" value="1"/>
</dbReference>
<evidence type="ECO:0000313" key="3">
    <source>
        <dbReference type="EMBL" id="SHF35522.1"/>
    </source>
</evidence>
<sequence>MKPKKVYKLIVKYITSSISAQELDQLEIELKKPLNNQLFSDYIRLNYRIDRKMKSYDTEKSKRLLLDKIKKDKSHLERFKYRSVLKYAAIVILSMTLGYFVNENVTKDNPVKEFGPKENFITLELEDGNIQVISEDGTSEVIDSEGNVVGSQVGNQLVYTNGGKTGSGEPIYNTLHVPYGKHFELKLSDGSVAYLNSGSSLRYPVEFIIGKERRVYLTGEAFLEVAKDTDRPFILNAADLDIKVFGTKFNVSAYPEDQLKEVVLVEGSVGMYPGTELSDGGEGTLLVPGHKGSYDKAEGNITTEEVVTSIYTSWVNGVLVFRNMTFDNILKKLERHYDVKIVNNNEKLASAKFNASFGDMPIHKILDYFKGEYNIDYTVINEHEIIVN</sequence>
<dbReference type="Gene3D" id="3.55.50.30">
    <property type="match status" value="1"/>
</dbReference>
<dbReference type="PANTHER" id="PTHR30273">
    <property type="entry name" value="PERIPLASMIC SIGNAL SENSOR AND SIGMA FACTOR ACTIVATOR FECR-RELATED"/>
    <property type="match status" value="1"/>
</dbReference>
<dbReference type="OrthoDB" id="704021at2"/>
<dbReference type="AlphaFoldDB" id="A0A1M5B013"/>
<dbReference type="InterPro" id="IPR012373">
    <property type="entry name" value="Ferrdict_sens_TM"/>
</dbReference>
<feature type="domain" description="FecR protein" evidence="1">
    <location>
        <begin position="177"/>
        <end position="269"/>
    </location>
</feature>
<dbReference type="InterPro" id="IPR006860">
    <property type="entry name" value="FecR"/>
</dbReference>